<sequence>MQVQDRIVPPSDSPKPYNHQSRSKPFSIHSKNLDFSTWASENLYKILTILLLITTVAALFFLRNYSTAGGDAAALLCLQSTQSHLIHPKFPKINWNSINRIDDKSTPYSSFRSEKWIVVSVSDYPSDSLRKLTKLKGWQVLAIGNSRTPKDWNLKGVIYLSLDMQAQLGFRVIDYLPYDSYVRKTVGYLFAIQHGAQKIYDVDDRGDVIDNDIGKHFDVELIGEVLDKRKASFESFDIRFDDHAPKVALPQEAFMGSWGYVVVYPPTVHRYDRIEAYPFSEEKDLHVNVGRLINFLVGWRSNNHRLFEKILELSYVMAEEGFWTEKDVQFTAAWLQDLLAVGYQQPRLMSLELDRPRANIGHGDRKDFVPQKLPSVHLGVEEIGTVNYEIGNLIRGPVERTALEWRLLYGRIFKTVIILSGEKNVDLAVEEGQLDYVYKYLPKFFERYSSAEGFLFLKNDTVLNYWNLLQADKSKLWITNKQADMVKKVVATMPAHFQVNYKESVKDQQSLIICNSEVFYVPRHLVPDFTDLVNLVGDLDIHHKVAIPMFFLAMDSPQNFDSVFDSMKYKQKLQSNSTSFYSAEVPAIHPWNVSSEQDFIKLIRIMAAGDPMLMELF</sequence>
<dbReference type="PANTHER" id="PTHR31362">
    <property type="entry name" value="GLYCOSYLTRANSFERASE STELLO1-RELATED"/>
    <property type="match status" value="1"/>
</dbReference>
<dbReference type="Proteomes" id="UP001318860">
    <property type="component" value="Unassembled WGS sequence"/>
</dbReference>
<evidence type="ECO:0000256" key="2">
    <source>
        <dbReference type="SAM" id="Phobius"/>
    </source>
</evidence>
<dbReference type="EMBL" id="JABTTQ020002260">
    <property type="protein sequence ID" value="KAK6125204.1"/>
    <property type="molecule type" value="Genomic_DNA"/>
</dbReference>
<evidence type="ECO:0000313" key="3">
    <source>
        <dbReference type="EMBL" id="KAK6125204.1"/>
    </source>
</evidence>
<dbReference type="PANTHER" id="PTHR31362:SF0">
    <property type="entry name" value="EXOSTOSIN DOMAIN-CONTAINING PROTEIN-RELATED"/>
    <property type="match status" value="1"/>
</dbReference>
<comment type="caution">
    <text evidence="3">The sequence shown here is derived from an EMBL/GenBank/DDBJ whole genome shotgun (WGS) entry which is preliminary data.</text>
</comment>
<reference evidence="3 4" key="1">
    <citation type="journal article" date="2021" name="Comput. Struct. Biotechnol. J.">
        <title>De novo genome assembly of the potent medicinal plant Rehmannia glutinosa using nanopore technology.</title>
        <authorList>
            <person name="Ma L."/>
            <person name="Dong C."/>
            <person name="Song C."/>
            <person name="Wang X."/>
            <person name="Zheng X."/>
            <person name="Niu Y."/>
            <person name="Chen S."/>
            <person name="Feng W."/>
        </authorList>
    </citation>
    <scope>NUCLEOTIDE SEQUENCE [LARGE SCALE GENOMIC DNA]</scope>
    <source>
        <strain evidence="3">DH-2019</strain>
    </source>
</reference>
<keyword evidence="2" id="KW-1133">Transmembrane helix</keyword>
<keyword evidence="2" id="KW-0812">Transmembrane</keyword>
<dbReference type="Pfam" id="PF03385">
    <property type="entry name" value="STELLO"/>
    <property type="match status" value="1"/>
</dbReference>
<name>A0ABR0USD8_REHGL</name>
<organism evidence="3 4">
    <name type="scientific">Rehmannia glutinosa</name>
    <name type="common">Chinese foxglove</name>
    <dbReference type="NCBI Taxonomy" id="99300"/>
    <lineage>
        <taxon>Eukaryota</taxon>
        <taxon>Viridiplantae</taxon>
        <taxon>Streptophyta</taxon>
        <taxon>Embryophyta</taxon>
        <taxon>Tracheophyta</taxon>
        <taxon>Spermatophyta</taxon>
        <taxon>Magnoliopsida</taxon>
        <taxon>eudicotyledons</taxon>
        <taxon>Gunneridae</taxon>
        <taxon>Pentapetalae</taxon>
        <taxon>asterids</taxon>
        <taxon>lamiids</taxon>
        <taxon>Lamiales</taxon>
        <taxon>Orobanchaceae</taxon>
        <taxon>Rehmannieae</taxon>
        <taxon>Rehmannia</taxon>
    </lineage>
</organism>
<gene>
    <name evidence="3" type="ORF">DH2020_041048</name>
</gene>
<feature type="transmembrane region" description="Helical" evidence="2">
    <location>
        <begin position="43"/>
        <end position="62"/>
    </location>
</feature>
<feature type="region of interest" description="Disordered" evidence="1">
    <location>
        <begin position="1"/>
        <end position="24"/>
    </location>
</feature>
<evidence type="ECO:0000313" key="4">
    <source>
        <dbReference type="Proteomes" id="UP001318860"/>
    </source>
</evidence>
<keyword evidence="2" id="KW-0472">Membrane</keyword>
<dbReference type="InterPro" id="IPR005049">
    <property type="entry name" value="STL-like"/>
</dbReference>
<evidence type="ECO:0000256" key="1">
    <source>
        <dbReference type="SAM" id="MobiDB-lite"/>
    </source>
</evidence>
<proteinExistence type="predicted"/>
<accession>A0ABR0USD8</accession>
<keyword evidence="4" id="KW-1185">Reference proteome</keyword>
<protein>
    <submittedName>
        <fullName evidence="3">Uncharacterized protein</fullName>
    </submittedName>
</protein>